<dbReference type="GO" id="GO:0004620">
    <property type="term" value="F:phospholipase activity"/>
    <property type="evidence" value="ECO:0007669"/>
    <property type="project" value="TreeGrafter"/>
</dbReference>
<sequence>MRLFAQQQSMPPLEELPWLMAATPNAAADLASRVWIPLLVERFAAFLPPNEVACNLRLVDKATARQLKSPEHTTVRLSQPAPHHAFVRRWAEARALKPLTWRQRRRLLQLTARSGSLANLEALLALAEHCPLRPDVLEAAAGGGQLAMCQALRQSGCPWSDETLREAARGGHWAVCEWLLASGCPWSGAAPGAAASGGHVGLADWLLAAAPTGGVNAACLLRGAATACDLATLQRLYDTWSGGLLEGTDVDDVVMPAAVLSPTPDWQAKAEWLAGRVSRPERVILLVGVSEELYGRYDWRERAAWMWRRWGYRTDPELVFVFAHGAVRSGNTDAARCLLAQGLPPADPLSPRITAIAAEAGHLGMLQLLGSLGHAMDFDTLKRALRTGNLAVVRWVAERLGQQGPGQWLLSADLFCAGASSGSREVLEWLRERGCPWGADTFAAAAAAGSEEQLEWLAERGCPLGGDGAPYVQPAARSDLSVLRCLRRLGCPWSDTTFARCSHAVREDPVERHCPRPAGLSWLLGQGCRVNWREVGNALSREAVAWLRHIQEEEGN</sequence>
<accession>A0A9W6BEN7</accession>
<evidence type="ECO:0000313" key="2">
    <source>
        <dbReference type="Proteomes" id="UP001165080"/>
    </source>
</evidence>
<evidence type="ECO:0000313" key="1">
    <source>
        <dbReference type="EMBL" id="GLC50694.1"/>
    </source>
</evidence>
<dbReference type="InterPro" id="IPR036770">
    <property type="entry name" value="Ankyrin_rpt-contain_sf"/>
</dbReference>
<dbReference type="GO" id="GO:0071944">
    <property type="term" value="C:cell periphery"/>
    <property type="evidence" value="ECO:0007669"/>
    <property type="project" value="TreeGrafter"/>
</dbReference>
<dbReference type="GO" id="GO:0030149">
    <property type="term" value="P:sphingolipid catabolic process"/>
    <property type="evidence" value="ECO:0007669"/>
    <property type="project" value="TreeGrafter"/>
</dbReference>
<dbReference type="SUPFAM" id="SSF48403">
    <property type="entry name" value="Ankyrin repeat"/>
    <property type="match status" value="1"/>
</dbReference>
<gene>
    <name evidence="1" type="primary">PLESTBF000217</name>
    <name evidence="1" type="ORF">PLESTB_000409100</name>
</gene>
<dbReference type="GO" id="GO:0046513">
    <property type="term" value="P:ceramide biosynthetic process"/>
    <property type="evidence" value="ECO:0007669"/>
    <property type="project" value="TreeGrafter"/>
</dbReference>
<name>A0A9W6BEN7_9CHLO</name>
<organism evidence="1 2">
    <name type="scientific">Pleodorina starrii</name>
    <dbReference type="NCBI Taxonomy" id="330485"/>
    <lineage>
        <taxon>Eukaryota</taxon>
        <taxon>Viridiplantae</taxon>
        <taxon>Chlorophyta</taxon>
        <taxon>core chlorophytes</taxon>
        <taxon>Chlorophyceae</taxon>
        <taxon>CS clade</taxon>
        <taxon>Chlamydomonadales</taxon>
        <taxon>Volvocaceae</taxon>
        <taxon>Pleodorina</taxon>
    </lineage>
</organism>
<dbReference type="PANTHER" id="PTHR12393:SF6">
    <property type="entry name" value="SPHINGOMYELIN PHOSPHODIESTERASE 2"/>
    <property type="match status" value="1"/>
</dbReference>
<comment type="caution">
    <text evidence="1">The sequence shown here is derived from an EMBL/GenBank/DDBJ whole genome shotgun (WGS) entry which is preliminary data.</text>
</comment>
<dbReference type="GO" id="GO:0005783">
    <property type="term" value="C:endoplasmic reticulum"/>
    <property type="evidence" value="ECO:0007669"/>
    <property type="project" value="TreeGrafter"/>
</dbReference>
<reference evidence="1 2" key="1">
    <citation type="journal article" date="2023" name="Commun. Biol.">
        <title>Reorganization of the ancestral sex-determining regions during the evolution of trioecy in Pleodorina starrii.</title>
        <authorList>
            <person name="Takahashi K."/>
            <person name="Suzuki S."/>
            <person name="Kawai-Toyooka H."/>
            <person name="Yamamoto K."/>
            <person name="Hamaji T."/>
            <person name="Ootsuki R."/>
            <person name="Yamaguchi H."/>
            <person name="Kawachi M."/>
            <person name="Higashiyama T."/>
            <person name="Nozaki H."/>
        </authorList>
    </citation>
    <scope>NUCLEOTIDE SEQUENCE [LARGE SCALE GENOMIC DNA]</scope>
    <source>
        <strain evidence="1 2">NIES-4479</strain>
    </source>
</reference>
<dbReference type="GO" id="GO:0016020">
    <property type="term" value="C:membrane"/>
    <property type="evidence" value="ECO:0007669"/>
    <property type="project" value="TreeGrafter"/>
</dbReference>
<dbReference type="Proteomes" id="UP001165080">
    <property type="component" value="Unassembled WGS sequence"/>
</dbReference>
<dbReference type="PANTHER" id="PTHR12393">
    <property type="entry name" value="SPHINGOMYELIN PHOSPHODIESTERASE RELATED"/>
    <property type="match status" value="1"/>
</dbReference>
<keyword evidence="2" id="KW-1185">Reference proteome</keyword>
<dbReference type="AlphaFoldDB" id="A0A9W6BEN7"/>
<dbReference type="Gene3D" id="1.25.40.20">
    <property type="entry name" value="Ankyrin repeat-containing domain"/>
    <property type="match status" value="2"/>
</dbReference>
<protein>
    <recommendedName>
        <fullName evidence="3">Ankyrin repeat domain-containing protein</fullName>
    </recommendedName>
</protein>
<proteinExistence type="predicted"/>
<evidence type="ECO:0008006" key="3">
    <source>
        <dbReference type="Google" id="ProtNLM"/>
    </source>
</evidence>
<dbReference type="EMBL" id="BRXU01000003">
    <property type="protein sequence ID" value="GLC50694.1"/>
    <property type="molecule type" value="Genomic_DNA"/>
</dbReference>